<evidence type="ECO:0000313" key="2">
    <source>
        <dbReference type="Proteomes" id="UP001054945"/>
    </source>
</evidence>
<organism evidence="1 2">
    <name type="scientific">Caerostris extrusa</name>
    <name type="common">Bark spider</name>
    <name type="synonym">Caerostris bankana</name>
    <dbReference type="NCBI Taxonomy" id="172846"/>
    <lineage>
        <taxon>Eukaryota</taxon>
        <taxon>Metazoa</taxon>
        <taxon>Ecdysozoa</taxon>
        <taxon>Arthropoda</taxon>
        <taxon>Chelicerata</taxon>
        <taxon>Arachnida</taxon>
        <taxon>Araneae</taxon>
        <taxon>Araneomorphae</taxon>
        <taxon>Entelegynae</taxon>
        <taxon>Araneoidea</taxon>
        <taxon>Araneidae</taxon>
        <taxon>Caerostris</taxon>
    </lineage>
</organism>
<name>A0AAV4TUZ3_CAEEX</name>
<evidence type="ECO:0000313" key="1">
    <source>
        <dbReference type="EMBL" id="GIY49117.1"/>
    </source>
</evidence>
<proteinExistence type="predicted"/>
<sequence length="92" mass="10650">MQNNVRPTMPSRGLSVFAFTKLNVCFCRGRLFNYRLTEGLICQPTRGCRWRSSKRFPQEVLRKNVLTAIPPTKKGDREMRVQAFDDPVRCAS</sequence>
<keyword evidence="2" id="KW-1185">Reference proteome</keyword>
<gene>
    <name evidence="1" type="ORF">CEXT_372631</name>
</gene>
<dbReference type="EMBL" id="BPLR01011799">
    <property type="protein sequence ID" value="GIY49117.1"/>
    <property type="molecule type" value="Genomic_DNA"/>
</dbReference>
<accession>A0AAV4TUZ3</accession>
<protein>
    <submittedName>
        <fullName evidence="1">Uncharacterized protein</fullName>
    </submittedName>
</protein>
<comment type="caution">
    <text evidence="1">The sequence shown here is derived from an EMBL/GenBank/DDBJ whole genome shotgun (WGS) entry which is preliminary data.</text>
</comment>
<dbReference type="AlphaFoldDB" id="A0AAV4TUZ3"/>
<dbReference type="Proteomes" id="UP001054945">
    <property type="component" value="Unassembled WGS sequence"/>
</dbReference>
<reference evidence="1 2" key="1">
    <citation type="submission" date="2021-06" db="EMBL/GenBank/DDBJ databases">
        <title>Caerostris extrusa draft genome.</title>
        <authorList>
            <person name="Kono N."/>
            <person name="Arakawa K."/>
        </authorList>
    </citation>
    <scope>NUCLEOTIDE SEQUENCE [LARGE SCALE GENOMIC DNA]</scope>
</reference>